<organism evidence="2 3">
    <name type="scientific">Saccoglossus kowalevskii</name>
    <name type="common">Acorn worm</name>
    <dbReference type="NCBI Taxonomy" id="10224"/>
    <lineage>
        <taxon>Eukaryota</taxon>
        <taxon>Metazoa</taxon>
        <taxon>Hemichordata</taxon>
        <taxon>Enteropneusta</taxon>
        <taxon>Harrimaniidae</taxon>
        <taxon>Saccoglossus</taxon>
    </lineage>
</organism>
<sequence>MRSLGTHPTTVELNAYLKQYDKGDGKIHFDDFLVMMHKQLKSEDPAREILDAFRKTDRQNRGFIMAKEFKHIMKSFGEKLTTREVDEILREAGIPQNGFVKYEEFVRIFLRPIPDSILPPA</sequence>
<evidence type="ECO:0000259" key="1">
    <source>
        <dbReference type="PROSITE" id="PS50222"/>
    </source>
</evidence>
<dbReference type="RefSeq" id="XP_002739600.2">
    <property type="nucleotide sequence ID" value="XM_002739554.2"/>
</dbReference>
<name>A0ABM0GXL0_SACKO</name>
<dbReference type="Pfam" id="PF13833">
    <property type="entry name" value="EF-hand_8"/>
    <property type="match status" value="1"/>
</dbReference>
<dbReference type="PANTHER" id="PTHR23048">
    <property type="entry name" value="MYOSIN LIGHT CHAIN 1, 3"/>
    <property type="match status" value="1"/>
</dbReference>
<feature type="domain" description="EF-hand" evidence="1">
    <location>
        <begin position="44"/>
        <end position="79"/>
    </location>
</feature>
<dbReference type="InterPro" id="IPR050230">
    <property type="entry name" value="CALM/Myosin/TropC-like"/>
</dbReference>
<dbReference type="SMART" id="SM00054">
    <property type="entry name" value="EFh"/>
    <property type="match status" value="3"/>
</dbReference>
<dbReference type="Pfam" id="PF13499">
    <property type="entry name" value="EF-hand_7"/>
    <property type="match status" value="1"/>
</dbReference>
<dbReference type="PROSITE" id="PS50222">
    <property type="entry name" value="EF_HAND_2"/>
    <property type="match status" value="1"/>
</dbReference>
<evidence type="ECO:0000313" key="2">
    <source>
        <dbReference type="Proteomes" id="UP000694865"/>
    </source>
</evidence>
<evidence type="ECO:0000313" key="3">
    <source>
        <dbReference type="RefSeq" id="XP_002739600.2"/>
    </source>
</evidence>
<dbReference type="GeneID" id="100374593"/>
<accession>A0ABM0GXL0</accession>
<dbReference type="SUPFAM" id="SSF47473">
    <property type="entry name" value="EF-hand"/>
    <property type="match status" value="1"/>
</dbReference>
<dbReference type="InterPro" id="IPR011992">
    <property type="entry name" value="EF-hand-dom_pair"/>
</dbReference>
<proteinExistence type="predicted"/>
<dbReference type="CDD" id="cd00051">
    <property type="entry name" value="EFh"/>
    <property type="match status" value="1"/>
</dbReference>
<dbReference type="PANTHER" id="PTHR23048:SF45">
    <property type="entry name" value="CALMODULIN LIKE 4"/>
    <property type="match status" value="1"/>
</dbReference>
<protein>
    <submittedName>
        <fullName evidence="3">Calmodulin-like</fullName>
    </submittedName>
</protein>
<dbReference type="InterPro" id="IPR002048">
    <property type="entry name" value="EF_hand_dom"/>
</dbReference>
<reference evidence="3" key="1">
    <citation type="submission" date="2025-08" db="UniProtKB">
        <authorList>
            <consortium name="RefSeq"/>
        </authorList>
    </citation>
    <scope>IDENTIFICATION</scope>
    <source>
        <tissue evidence="3">Testes</tissue>
    </source>
</reference>
<dbReference type="Proteomes" id="UP000694865">
    <property type="component" value="Unplaced"/>
</dbReference>
<dbReference type="Gene3D" id="1.10.238.10">
    <property type="entry name" value="EF-hand"/>
    <property type="match status" value="2"/>
</dbReference>
<keyword evidence="2" id="KW-1185">Reference proteome</keyword>
<gene>
    <name evidence="3" type="primary">LOC100374593</name>
</gene>